<sequence>MADRMAAMFRRVEAVEHEPAQVAAEWRHEAAAAARGRVAGMSK</sequence>
<organism evidence="1 2">
    <name type="scientific">Paeniroseomonas aquatica</name>
    <dbReference type="NCBI Taxonomy" id="373043"/>
    <lineage>
        <taxon>Bacteria</taxon>
        <taxon>Pseudomonadati</taxon>
        <taxon>Pseudomonadota</taxon>
        <taxon>Alphaproteobacteria</taxon>
        <taxon>Acetobacterales</taxon>
        <taxon>Acetobacteraceae</taxon>
        <taxon>Paeniroseomonas</taxon>
    </lineage>
</organism>
<proteinExistence type="predicted"/>
<gene>
    <name evidence="1" type="ORF">QWZ14_31085</name>
</gene>
<dbReference type="RefSeq" id="WP_290320966.1">
    <property type="nucleotide sequence ID" value="NZ_JAUFPN010000308.1"/>
</dbReference>
<keyword evidence="2" id="KW-1185">Reference proteome</keyword>
<name>A0ABT8AGH7_9PROT</name>
<reference evidence="2" key="1">
    <citation type="journal article" date="2019" name="Int. J. Syst. Evol. Microbiol.">
        <title>The Global Catalogue of Microorganisms (GCM) 10K type strain sequencing project: providing services to taxonomists for standard genome sequencing and annotation.</title>
        <authorList>
            <consortium name="The Broad Institute Genomics Platform"/>
            <consortium name="The Broad Institute Genome Sequencing Center for Infectious Disease"/>
            <person name="Wu L."/>
            <person name="Ma J."/>
        </authorList>
    </citation>
    <scope>NUCLEOTIDE SEQUENCE [LARGE SCALE GENOMIC DNA]</scope>
    <source>
        <strain evidence="2">CECT 7131</strain>
    </source>
</reference>
<evidence type="ECO:0000313" key="2">
    <source>
        <dbReference type="Proteomes" id="UP001529369"/>
    </source>
</evidence>
<comment type="caution">
    <text evidence="1">The sequence shown here is derived from an EMBL/GenBank/DDBJ whole genome shotgun (WGS) entry which is preliminary data.</text>
</comment>
<dbReference type="EMBL" id="JAUFPN010000308">
    <property type="protein sequence ID" value="MDN3568845.1"/>
    <property type="molecule type" value="Genomic_DNA"/>
</dbReference>
<dbReference type="Proteomes" id="UP001529369">
    <property type="component" value="Unassembled WGS sequence"/>
</dbReference>
<evidence type="ECO:0000313" key="1">
    <source>
        <dbReference type="EMBL" id="MDN3568845.1"/>
    </source>
</evidence>
<accession>A0ABT8AGH7</accession>
<protein>
    <submittedName>
        <fullName evidence="1">Uncharacterized protein</fullName>
    </submittedName>
</protein>